<keyword evidence="4" id="KW-1185">Reference proteome</keyword>
<dbReference type="GO" id="GO:0019005">
    <property type="term" value="C:SCF ubiquitin ligase complex"/>
    <property type="evidence" value="ECO:0007669"/>
    <property type="project" value="TreeGrafter"/>
</dbReference>
<evidence type="ECO:0000313" key="3">
    <source>
        <dbReference type="EnsemblMetazoa" id="XP_038079248.1"/>
    </source>
</evidence>
<dbReference type="RefSeq" id="XP_038079248.1">
    <property type="nucleotide sequence ID" value="XM_038223320.1"/>
</dbReference>
<dbReference type="Pfam" id="PF13415">
    <property type="entry name" value="Beta-prop_FBX42"/>
    <property type="match status" value="1"/>
</dbReference>
<accession>A0A914BSI8</accession>
<evidence type="ECO:0000259" key="2">
    <source>
        <dbReference type="PROSITE" id="PS50181"/>
    </source>
</evidence>
<feature type="compositionally biased region" description="Low complexity" evidence="1">
    <location>
        <begin position="385"/>
        <end position="402"/>
    </location>
</feature>
<dbReference type="InterPro" id="IPR036047">
    <property type="entry name" value="F-box-like_dom_sf"/>
</dbReference>
<feature type="compositionally biased region" description="Low complexity" evidence="1">
    <location>
        <begin position="351"/>
        <end position="361"/>
    </location>
</feature>
<dbReference type="OMA" id="LERIMSY"/>
<dbReference type="GeneID" id="119746402"/>
<dbReference type="Gene3D" id="2.120.10.80">
    <property type="entry name" value="Kelch-type beta propeller"/>
    <property type="match status" value="1"/>
</dbReference>
<dbReference type="SUPFAM" id="SSF81383">
    <property type="entry name" value="F-box domain"/>
    <property type="match status" value="1"/>
</dbReference>
<dbReference type="InterPro" id="IPR001810">
    <property type="entry name" value="F-box_dom"/>
</dbReference>
<organism evidence="3 4">
    <name type="scientific">Patiria miniata</name>
    <name type="common">Bat star</name>
    <name type="synonym">Asterina miniata</name>
    <dbReference type="NCBI Taxonomy" id="46514"/>
    <lineage>
        <taxon>Eukaryota</taxon>
        <taxon>Metazoa</taxon>
        <taxon>Echinodermata</taxon>
        <taxon>Eleutherozoa</taxon>
        <taxon>Asterozoa</taxon>
        <taxon>Asteroidea</taxon>
        <taxon>Valvatacea</taxon>
        <taxon>Valvatida</taxon>
        <taxon>Asterinidae</taxon>
        <taxon>Patiria</taxon>
    </lineage>
</organism>
<feature type="domain" description="F-box" evidence="2">
    <location>
        <begin position="10"/>
        <end position="59"/>
    </location>
</feature>
<dbReference type="PANTHER" id="PTHR46432">
    <property type="entry name" value="F-BOX ONLY PROTEIN 42"/>
    <property type="match status" value="1"/>
</dbReference>
<dbReference type="EnsemblMetazoa" id="XM_038223320.1">
    <property type="protein sequence ID" value="XP_038079248.1"/>
    <property type="gene ID" value="LOC119746402"/>
</dbReference>
<feature type="region of interest" description="Disordered" evidence="1">
    <location>
        <begin position="342"/>
        <end position="371"/>
    </location>
</feature>
<dbReference type="SUPFAM" id="SSF117281">
    <property type="entry name" value="Kelch motif"/>
    <property type="match status" value="1"/>
</dbReference>
<dbReference type="InterPro" id="IPR052821">
    <property type="entry name" value="F-box_only_SRC"/>
</dbReference>
<dbReference type="Gene3D" id="1.20.1280.50">
    <property type="match status" value="1"/>
</dbReference>
<dbReference type="SMART" id="SM00256">
    <property type="entry name" value="FBOX"/>
    <property type="match status" value="1"/>
</dbReference>
<reference evidence="3" key="1">
    <citation type="submission" date="2022-11" db="UniProtKB">
        <authorList>
            <consortium name="EnsemblMetazoa"/>
        </authorList>
    </citation>
    <scope>IDENTIFICATION</scope>
</reference>
<protein>
    <recommendedName>
        <fullName evidence="2">F-box domain-containing protein</fullName>
    </recommendedName>
</protein>
<proteinExistence type="predicted"/>
<sequence>MAYIRESCHCVRIQDLPEEILERIMSYLSPYSDCKNASLVSRKWRRLMQGVVKRRLQAFHLAARSGSLRWSHTEQQSANCVDGRLSHSACCVEGVMYMFGGMIPSARGSGSGTCFCDLRILDLGDRGWTRLMPTGEYPSPKAAASMVHHNGSLILFGGYAPPVPNPPHQPPTVFNDLHIYDIAKNHWKCVVTSTSPPPLANHGASMMGDLMIIFGGGSGSRHKGNDVWVFSLQSMVWSRMEIEGKKPHPRDKHVQVVEDDGHILIIGGLGNFDQELQDVWMLDISEVPWCWREVEVRKPEHAARNFIGHAACKIGECVVIFNSLRKSSKSVGSALSRMFTQNGNRQRGAYSSQSSQLSLHSTNQRGAVESGSLRDLHPEAKRLCSQSNDNVNQNSVVNDSNQPSMSDPNSESVQIGCPCSTECQCKTPVTYKLRARNRRTLSPTKLGLSPPLDSKIPYGEQQYVLDISKAVTDCQVEWLEIPDQNAGRSPINFNHPSLERRYGLAPEALYPSICVGRAEIIRFGGMLMDRRCPRALNDQYYAF</sequence>
<evidence type="ECO:0000313" key="4">
    <source>
        <dbReference type="Proteomes" id="UP000887568"/>
    </source>
</evidence>
<dbReference type="Proteomes" id="UP000887568">
    <property type="component" value="Unplaced"/>
</dbReference>
<dbReference type="GO" id="GO:1990756">
    <property type="term" value="F:ubiquitin-like ligase-substrate adaptor activity"/>
    <property type="evidence" value="ECO:0007669"/>
    <property type="project" value="TreeGrafter"/>
</dbReference>
<dbReference type="InterPro" id="IPR015915">
    <property type="entry name" value="Kelch-typ_b-propeller"/>
</dbReference>
<dbReference type="OrthoDB" id="9973021at2759"/>
<dbReference type="PROSITE" id="PS50181">
    <property type="entry name" value="FBOX"/>
    <property type="match status" value="1"/>
</dbReference>
<evidence type="ECO:0000256" key="1">
    <source>
        <dbReference type="SAM" id="MobiDB-lite"/>
    </source>
</evidence>
<dbReference type="AlphaFoldDB" id="A0A914BSI8"/>
<dbReference type="CDD" id="cd22110">
    <property type="entry name" value="F-box_FBXO42"/>
    <property type="match status" value="1"/>
</dbReference>
<dbReference type="Pfam" id="PF12937">
    <property type="entry name" value="F-box-like"/>
    <property type="match status" value="1"/>
</dbReference>
<dbReference type="PANTHER" id="PTHR46432:SF1">
    <property type="entry name" value="F-BOX ONLY PROTEIN 42"/>
    <property type="match status" value="1"/>
</dbReference>
<name>A0A914BSI8_PATMI</name>
<feature type="region of interest" description="Disordered" evidence="1">
    <location>
        <begin position="385"/>
        <end position="409"/>
    </location>
</feature>